<dbReference type="AlphaFoldDB" id="A0A067KDT7"/>
<evidence type="ECO:0000313" key="3">
    <source>
        <dbReference type="Proteomes" id="UP000027138"/>
    </source>
</evidence>
<sequence length="324" mass="36323">MESLTLLGFIGILRDALKIFTKNGKIIASIILFTLFVKSLLFLTNLFSIKPLITDIAFEKFLLHFTTPGKPEFTNIFNHIIKDIKIIFGIEITYIIFDFVSILLSSTATILAAVIIHGGKQEHLPVKELLLRTVKSWKRPLVTWLYIFLFSLVYVFIFVAILFLGIQITNHNPIFSAIFAIVLGISASILYIHLSVTWTLAIVVSVAEQIRGLEALGKAAQIVEGMKRQGFLLNLVFTILSLIMAQGTRLISSRKSFVLAIILALVIINVASLVRMYCLAAFTVFYYRCKKTHGENVELEGIVSPNEYRKIPTTALLVSDDNIP</sequence>
<keyword evidence="1" id="KW-0812">Transmembrane</keyword>
<accession>A0A067KDT7</accession>
<evidence type="ECO:0000256" key="1">
    <source>
        <dbReference type="SAM" id="Phobius"/>
    </source>
</evidence>
<proteinExistence type="predicted"/>
<keyword evidence="1" id="KW-1133">Transmembrane helix</keyword>
<feature type="transmembrane region" description="Helical" evidence="1">
    <location>
        <begin position="226"/>
        <end position="245"/>
    </location>
</feature>
<evidence type="ECO:0000313" key="2">
    <source>
        <dbReference type="EMBL" id="KDP34247.1"/>
    </source>
</evidence>
<feature type="transmembrane region" description="Helical" evidence="1">
    <location>
        <begin position="178"/>
        <end position="206"/>
    </location>
</feature>
<protein>
    <submittedName>
        <fullName evidence="2">Uncharacterized protein</fullName>
    </submittedName>
</protein>
<gene>
    <name evidence="2" type="ORF">JCGZ_07818</name>
</gene>
<keyword evidence="3" id="KW-1185">Reference proteome</keyword>
<feature type="transmembrane region" description="Helical" evidence="1">
    <location>
        <begin position="26"/>
        <end position="47"/>
    </location>
</feature>
<feature type="transmembrane region" description="Helical" evidence="1">
    <location>
        <begin position="257"/>
        <end position="287"/>
    </location>
</feature>
<organism evidence="2 3">
    <name type="scientific">Jatropha curcas</name>
    <name type="common">Barbados nut</name>
    <dbReference type="NCBI Taxonomy" id="180498"/>
    <lineage>
        <taxon>Eukaryota</taxon>
        <taxon>Viridiplantae</taxon>
        <taxon>Streptophyta</taxon>
        <taxon>Embryophyta</taxon>
        <taxon>Tracheophyta</taxon>
        <taxon>Spermatophyta</taxon>
        <taxon>Magnoliopsida</taxon>
        <taxon>eudicotyledons</taxon>
        <taxon>Gunneridae</taxon>
        <taxon>Pentapetalae</taxon>
        <taxon>rosids</taxon>
        <taxon>fabids</taxon>
        <taxon>Malpighiales</taxon>
        <taxon>Euphorbiaceae</taxon>
        <taxon>Crotonoideae</taxon>
        <taxon>Jatropheae</taxon>
        <taxon>Jatropha</taxon>
    </lineage>
</organism>
<dbReference type="Proteomes" id="UP000027138">
    <property type="component" value="Unassembled WGS sequence"/>
</dbReference>
<feature type="transmembrane region" description="Helical" evidence="1">
    <location>
        <begin position="92"/>
        <end position="116"/>
    </location>
</feature>
<reference evidence="2 3" key="1">
    <citation type="journal article" date="2014" name="PLoS ONE">
        <title>Global Analysis of Gene Expression Profiles in Physic Nut (Jatropha curcas L.) Seedlings Exposed to Salt Stress.</title>
        <authorList>
            <person name="Zhang L."/>
            <person name="Zhang C."/>
            <person name="Wu P."/>
            <person name="Chen Y."/>
            <person name="Li M."/>
            <person name="Jiang H."/>
            <person name="Wu G."/>
        </authorList>
    </citation>
    <scope>NUCLEOTIDE SEQUENCE [LARGE SCALE GENOMIC DNA]</scope>
    <source>
        <strain evidence="3">cv. GZQX0401</strain>
        <tissue evidence="2">Young leaves</tissue>
    </source>
</reference>
<dbReference type="STRING" id="180498.A0A067KDT7"/>
<dbReference type="EMBL" id="KK914539">
    <property type="protein sequence ID" value="KDP34247.1"/>
    <property type="molecule type" value="Genomic_DNA"/>
</dbReference>
<keyword evidence="1" id="KW-0472">Membrane</keyword>
<feature type="transmembrane region" description="Helical" evidence="1">
    <location>
        <begin position="144"/>
        <end position="166"/>
    </location>
</feature>
<dbReference type="PANTHER" id="PTHR33133:SF1">
    <property type="entry name" value="EXPRESSED PROTEIN-RELATED"/>
    <property type="match status" value="1"/>
</dbReference>
<name>A0A067KDT7_JATCU</name>
<dbReference type="OrthoDB" id="777403at2759"/>
<dbReference type="PANTHER" id="PTHR33133">
    <property type="entry name" value="OS08G0107100 PROTEIN-RELATED"/>
    <property type="match status" value="1"/>
</dbReference>